<dbReference type="Gene3D" id="3.30.830.10">
    <property type="entry name" value="Metalloenzyme, LuxS/M16 peptidase-like"/>
    <property type="match status" value="2"/>
</dbReference>
<feature type="domain" description="Peptidase M16 C-terminal" evidence="4">
    <location>
        <begin position="192"/>
        <end position="372"/>
    </location>
</feature>
<dbReference type="Pfam" id="PF05193">
    <property type="entry name" value="Peptidase_M16_C"/>
    <property type="match status" value="1"/>
</dbReference>
<keyword evidence="5" id="KW-0378">Hydrolase</keyword>
<comment type="similarity">
    <text evidence="1">Belongs to the peptidase M16 family.</text>
</comment>
<dbReference type="EC" id="3.4.24.-" evidence="5"/>
<gene>
    <name evidence="5" type="ORF">HMPREF9098_1664</name>
</gene>
<evidence type="ECO:0000256" key="1">
    <source>
        <dbReference type="ARBA" id="ARBA00007261"/>
    </source>
</evidence>
<evidence type="ECO:0000256" key="2">
    <source>
        <dbReference type="SAM" id="SignalP"/>
    </source>
</evidence>
<dbReference type="InterPro" id="IPR007863">
    <property type="entry name" value="Peptidase_M16_C"/>
</dbReference>
<dbReference type="HOGENOM" id="CLU_009902_1_0_4"/>
<reference evidence="5 6" key="1">
    <citation type="submission" date="2011-01" db="EMBL/GenBank/DDBJ databases">
        <authorList>
            <person name="Muzny D."/>
            <person name="Qin X."/>
            <person name="Deng J."/>
            <person name="Jiang H."/>
            <person name="Liu Y."/>
            <person name="Qu J."/>
            <person name="Song X.-Z."/>
            <person name="Zhang L."/>
            <person name="Thornton R."/>
            <person name="Coyle M."/>
            <person name="Francisco L."/>
            <person name="Jackson L."/>
            <person name="Javaid M."/>
            <person name="Korchina V."/>
            <person name="Kovar C."/>
            <person name="Mata R."/>
            <person name="Mathew T."/>
            <person name="Ngo R."/>
            <person name="Nguyen L."/>
            <person name="Nguyen N."/>
            <person name="Okwuonu G."/>
            <person name="Ongeri F."/>
            <person name="Pham C."/>
            <person name="Simmons D."/>
            <person name="Wilczek-Boney K."/>
            <person name="Hale W."/>
            <person name="Jakkamsetti A."/>
            <person name="Pham P."/>
            <person name="Ruth R."/>
            <person name="San Lucas F."/>
            <person name="Warren J."/>
            <person name="Zhang J."/>
            <person name="Zhao Z."/>
            <person name="Zhou C."/>
            <person name="Zhu D."/>
            <person name="Lee S."/>
            <person name="Bess C."/>
            <person name="Blankenburg K."/>
            <person name="Forbes L."/>
            <person name="Fu Q."/>
            <person name="Gubbala S."/>
            <person name="Hirani K."/>
            <person name="Jayaseelan J.C."/>
            <person name="Lara F."/>
            <person name="Munidasa M."/>
            <person name="Palculict T."/>
            <person name="Patil S."/>
            <person name="Pu L.-L."/>
            <person name="Saada N."/>
            <person name="Tang L."/>
            <person name="Weissenberger G."/>
            <person name="Zhu Y."/>
            <person name="Hemphill L."/>
            <person name="Shang Y."/>
            <person name="Youmans B."/>
            <person name="Ayvaz T."/>
            <person name="Ross M."/>
            <person name="Santibanez J."/>
            <person name="Aqrawi P."/>
            <person name="Gross S."/>
            <person name="Joshi V."/>
            <person name="Fowler G."/>
            <person name="Nazareth L."/>
            <person name="Reid J."/>
            <person name="Worley K."/>
            <person name="Petrosino J."/>
            <person name="Highlander S."/>
            <person name="Gibbs R."/>
        </authorList>
    </citation>
    <scope>NUCLEOTIDE SEQUENCE [LARGE SCALE GENOMIC DNA]</scope>
    <source>
        <strain evidence="5 6">ATCC 33394</strain>
    </source>
</reference>
<comment type="caution">
    <text evidence="5">The sequence shown here is derived from an EMBL/GenBank/DDBJ whole genome shotgun (WGS) entry which is preliminary data.</text>
</comment>
<dbReference type="STRING" id="888741.HMPREF9098_1664"/>
<dbReference type="EMBL" id="AEWV01000030">
    <property type="protein sequence ID" value="EGC16861.1"/>
    <property type="molecule type" value="Genomic_DNA"/>
</dbReference>
<organism evidence="5 6">
    <name type="scientific">Kingella denitrificans ATCC 33394</name>
    <dbReference type="NCBI Taxonomy" id="888741"/>
    <lineage>
        <taxon>Bacteria</taxon>
        <taxon>Pseudomonadati</taxon>
        <taxon>Pseudomonadota</taxon>
        <taxon>Betaproteobacteria</taxon>
        <taxon>Neisseriales</taxon>
        <taxon>Neisseriaceae</taxon>
        <taxon>Kingella</taxon>
    </lineage>
</organism>
<dbReference type="InterPro" id="IPR050361">
    <property type="entry name" value="MPP/UQCRC_Complex"/>
</dbReference>
<accession>F0F0M9</accession>
<dbReference type="SUPFAM" id="SSF63411">
    <property type="entry name" value="LuxS/MPP-like metallohydrolase"/>
    <property type="match status" value="2"/>
</dbReference>
<dbReference type="PANTHER" id="PTHR11851">
    <property type="entry name" value="METALLOPROTEASE"/>
    <property type="match status" value="1"/>
</dbReference>
<dbReference type="AlphaFoldDB" id="F0F0M9"/>
<keyword evidence="2" id="KW-0732">Signal</keyword>
<dbReference type="RefSeq" id="WP_003783463.1">
    <property type="nucleotide sequence ID" value="NZ_GL870929.1"/>
</dbReference>
<dbReference type="InterPro" id="IPR011765">
    <property type="entry name" value="Pept_M16_N"/>
</dbReference>
<dbReference type="GO" id="GO:0046872">
    <property type="term" value="F:metal ion binding"/>
    <property type="evidence" value="ECO:0007669"/>
    <property type="project" value="InterPro"/>
</dbReference>
<evidence type="ECO:0000313" key="6">
    <source>
        <dbReference type="Proteomes" id="UP000004088"/>
    </source>
</evidence>
<dbReference type="GO" id="GO:0016787">
    <property type="term" value="F:hydrolase activity"/>
    <property type="evidence" value="ECO:0007669"/>
    <property type="project" value="UniProtKB-KW"/>
</dbReference>
<name>F0F0M9_9NEIS</name>
<proteinExistence type="inferred from homology"/>
<feature type="signal peptide" evidence="2">
    <location>
        <begin position="1"/>
        <end position="25"/>
    </location>
</feature>
<sequence length="440" mass="49635">MLFPQSLQRLICTGIALLAMPAAFAETVFHQLDNGMKVIIAEDHRAPVVLTQLWYKIGSIDEVPGKTGLSHALEHMMFKGTHTVPAGEYSSRISALGGEDNAYTSPEETVYHVNIAAQHLPTVLRLEADRMANLNFSDAAFRNEMKVIREERRQTVDDSPNNALYEKLLGIAWQKSANRTHTIGIMRDLHHLKPNDLRQWYRQWYAPNNATLIIVGDVNPEQTLATVKQYFGQIPARELPKRQDISERLDRPVKPAAMRANTKQPLMVLGYRVPHLQKLDDTMPYALDVLGSILDGHSAARFSKNLVRGQQTAQRIDVSYDLLSRQPQLWTVFAMPANGTSTAKLRQLIEAQIADIAENGVSEEELQRAIRQEEANEIYDRDSIESRASLMGTLENTGFSYRDEAEIRRRLSQVTAQQVQEAARLLTSGRAVFVEMQPAR</sequence>
<dbReference type="Pfam" id="PF00675">
    <property type="entry name" value="Peptidase_M16"/>
    <property type="match status" value="1"/>
</dbReference>
<dbReference type="PANTHER" id="PTHR11851:SF49">
    <property type="entry name" value="MITOCHONDRIAL-PROCESSING PEPTIDASE SUBUNIT ALPHA"/>
    <property type="match status" value="1"/>
</dbReference>
<evidence type="ECO:0000259" key="4">
    <source>
        <dbReference type="Pfam" id="PF05193"/>
    </source>
</evidence>
<evidence type="ECO:0000313" key="5">
    <source>
        <dbReference type="EMBL" id="EGC16861.1"/>
    </source>
</evidence>
<keyword evidence="6" id="KW-1185">Reference proteome</keyword>
<protein>
    <submittedName>
        <fullName evidence="5">Peptidase M16 inactive domain protein</fullName>
        <ecNumber evidence="5">3.4.24.-</ecNumber>
    </submittedName>
</protein>
<dbReference type="Proteomes" id="UP000004088">
    <property type="component" value="Unassembled WGS sequence"/>
</dbReference>
<evidence type="ECO:0000259" key="3">
    <source>
        <dbReference type="Pfam" id="PF00675"/>
    </source>
</evidence>
<feature type="domain" description="Peptidase M16 N-terminal" evidence="3">
    <location>
        <begin position="37"/>
        <end position="180"/>
    </location>
</feature>
<dbReference type="InterPro" id="IPR011249">
    <property type="entry name" value="Metalloenz_LuxS/M16"/>
</dbReference>
<feature type="chain" id="PRO_5003247055" evidence="2">
    <location>
        <begin position="26"/>
        <end position="440"/>
    </location>
</feature>